<gene>
    <name evidence="1" type="ORF">FB473_000361</name>
</gene>
<organism evidence="1 2">
    <name type="scientific">Brooklawnia cerclae</name>
    <dbReference type="NCBI Taxonomy" id="349934"/>
    <lineage>
        <taxon>Bacteria</taxon>
        <taxon>Bacillati</taxon>
        <taxon>Actinomycetota</taxon>
        <taxon>Actinomycetes</taxon>
        <taxon>Propionibacteriales</taxon>
        <taxon>Propionibacteriaceae</taxon>
        <taxon>Brooklawnia</taxon>
    </lineage>
</organism>
<protein>
    <submittedName>
        <fullName evidence="1">Uncharacterized protein</fullName>
    </submittedName>
</protein>
<accession>A0ABX0SG62</accession>
<dbReference type="InterPro" id="IPR046075">
    <property type="entry name" value="DUF6093"/>
</dbReference>
<reference evidence="1 2" key="1">
    <citation type="submission" date="2020-02" db="EMBL/GenBank/DDBJ databases">
        <title>Sequencing the genomes of 1000 actinobacteria strains.</title>
        <authorList>
            <person name="Klenk H.-P."/>
        </authorList>
    </citation>
    <scope>NUCLEOTIDE SEQUENCE [LARGE SCALE GENOMIC DNA]</scope>
    <source>
        <strain evidence="1 2">DSM 19609</strain>
    </source>
</reference>
<dbReference type="RefSeq" id="WP_167164284.1">
    <property type="nucleotide sequence ID" value="NZ_BAAAOO010000017.1"/>
</dbReference>
<name>A0ABX0SG62_9ACTN</name>
<evidence type="ECO:0000313" key="2">
    <source>
        <dbReference type="Proteomes" id="UP000749311"/>
    </source>
</evidence>
<evidence type="ECO:0000313" key="1">
    <source>
        <dbReference type="EMBL" id="NIH55716.1"/>
    </source>
</evidence>
<sequence length="127" mass="14050">MRPQSNVLRRKFRMSMTLTARLQLKDGELYDPVTNMITPNWVTLYEGPAWLKSLDRFEQAVSAGQPLTVSNFELRLPMDTSIPAGELRAIITSAPGDPALPGVELSVVGAVLDDWGVARRLPCVRVT</sequence>
<dbReference type="Proteomes" id="UP000749311">
    <property type="component" value="Unassembled WGS sequence"/>
</dbReference>
<keyword evidence="2" id="KW-1185">Reference proteome</keyword>
<dbReference type="Pfam" id="PF19586">
    <property type="entry name" value="DUF6093"/>
    <property type="match status" value="1"/>
</dbReference>
<comment type="caution">
    <text evidence="1">The sequence shown here is derived from an EMBL/GenBank/DDBJ whole genome shotgun (WGS) entry which is preliminary data.</text>
</comment>
<proteinExistence type="predicted"/>
<dbReference type="EMBL" id="JAAMOZ010000001">
    <property type="protein sequence ID" value="NIH55716.1"/>
    <property type="molecule type" value="Genomic_DNA"/>
</dbReference>